<feature type="transmembrane region" description="Helical" evidence="8">
    <location>
        <begin position="425"/>
        <end position="446"/>
    </location>
</feature>
<feature type="transmembrane region" description="Helical" evidence="8">
    <location>
        <begin position="59"/>
        <end position="81"/>
    </location>
</feature>
<evidence type="ECO:0000256" key="3">
    <source>
        <dbReference type="ARBA" id="ARBA00022475"/>
    </source>
</evidence>
<feature type="transmembrane region" description="Helical" evidence="8">
    <location>
        <begin position="274"/>
        <end position="291"/>
    </location>
</feature>
<dbReference type="GO" id="GO:0005886">
    <property type="term" value="C:plasma membrane"/>
    <property type="evidence" value="ECO:0007669"/>
    <property type="project" value="UniProtKB-SubCell"/>
</dbReference>
<feature type="transmembrane region" description="Helical" evidence="8">
    <location>
        <begin position="303"/>
        <end position="324"/>
    </location>
</feature>
<keyword evidence="10" id="KW-1185">Reference proteome</keyword>
<dbReference type="NCBIfam" id="TIGR00791">
    <property type="entry name" value="gntP"/>
    <property type="match status" value="1"/>
</dbReference>
<keyword evidence="3" id="KW-1003">Cell membrane</keyword>
<feature type="transmembrane region" description="Helical" evidence="8">
    <location>
        <begin position="141"/>
        <end position="160"/>
    </location>
</feature>
<dbReference type="GO" id="GO:0015128">
    <property type="term" value="F:gluconate transmembrane transporter activity"/>
    <property type="evidence" value="ECO:0007669"/>
    <property type="project" value="InterPro"/>
</dbReference>
<keyword evidence="5 8" id="KW-1133">Transmembrane helix</keyword>
<dbReference type="PIRSF" id="PIRSF002746">
    <property type="entry name" value="Gluconate_transporter"/>
    <property type="match status" value="1"/>
</dbReference>
<feature type="transmembrane region" description="Helical" evidence="8">
    <location>
        <begin position="7"/>
        <end position="24"/>
    </location>
</feature>
<dbReference type="RefSeq" id="WP_131865870.1">
    <property type="nucleotide sequence ID" value="NZ_SMCR01000006.1"/>
</dbReference>
<dbReference type="InterPro" id="IPR003474">
    <property type="entry name" value="Glcn_transporter"/>
</dbReference>
<dbReference type="PANTHER" id="PTHR30354">
    <property type="entry name" value="GNT FAMILY GLUCONATE TRANSPORTER"/>
    <property type="match status" value="1"/>
</dbReference>
<evidence type="ECO:0000256" key="8">
    <source>
        <dbReference type="SAM" id="Phobius"/>
    </source>
</evidence>
<dbReference type="Pfam" id="PF02447">
    <property type="entry name" value="GntP_permease"/>
    <property type="match status" value="1"/>
</dbReference>
<proteinExistence type="inferred from homology"/>
<evidence type="ECO:0000313" key="10">
    <source>
        <dbReference type="Proteomes" id="UP000295719"/>
    </source>
</evidence>
<feature type="transmembrane region" description="Helical" evidence="8">
    <location>
        <begin position="234"/>
        <end position="254"/>
    </location>
</feature>
<comment type="subcellular location">
    <subcellularLocation>
        <location evidence="1">Cell membrane</location>
        <topology evidence="1">Multi-pass membrane protein</topology>
    </subcellularLocation>
</comment>
<evidence type="ECO:0000256" key="2">
    <source>
        <dbReference type="ARBA" id="ARBA00022448"/>
    </source>
</evidence>
<comment type="similarity">
    <text evidence="7">Belongs to the GntP permease family.</text>
</comment>
<evidence type="ECO:0000256" key="1">
    <source>
        <dbReference type="ARBA" id="ARBA00004651"/>
    </source>
</evidence>
<sequence>MHFDISQFLALISAIAILIVLITYFKFHPFLALIITAGFLGLAAGLTPTQTIKSFEKGFGGVLGSTGLVVGLGTMLGGLLLESGGADKIANTFIKLGPVSWIPATICVAALVIGLPHLFDVSFVMLVPLVYAIARRTHSQLLRIGIPMAAGLYVAHGLLLPHPAPTLAMSTYHADAGMSMLYGLLIAVPMAALSGPVFTHFAMKYFPDLGRQQFNADNDAQETQTQKAPRTPSFWLAMLTILLPPLLMMTRSLVIGLVNKESPWYEIINAVGDPIVSLLIAVLFAVYALGIRSGFTMQQLQKILGKCLGPCAVIILILGAGGGLKEMLLATHVSTLIADWAVHWNISPLVLAWLVAALIRIAIGSATVAVVTTAGIIAPLAANSGVNLELLVLATSTGGLMLSHVNDSGFWLYKEYFKLTVSETFKSWTLLVSFQSLLGLIFVLLLNSLIG</sequence>
<evidence type="ECO:0000313" key="9">
    <source>
        <dbReference type="EMBL" id="TCV95184.1"/>
    </source>
</evidence>
<feature type="transmembrane region" description="Helical" evidence="8">
    <location>
        <begin position="101"/>
        <end position="134"/>
    </location>
</feature>
<evidence type="ECO:0000256" key="6">
    <source>
        <dbReference type="ARBA" id="ARBA00023136"/>
    </source>
</evidence>
<dbReference type="OrthoDB" id="9787129at2"/>
<keyword evidence="6 8" id="KW-0472">Membrane</keyword>
<protein>
    <submittedName>
        <fullName evidence="9">GntP family gluconate:H+ symporter</fullName>
    </submittedName>
</protein>
<dbReference type="PANTHER" id="PTHR30354:SF22">
    <property type="entry name" value="HIGH-AFFINITY GLUCONATE TRANSPORTER"/>
    <property type="match status" value="1"/>
</dbReference>
<dbReference type="EMBL" id="SMCR01000006">
    <property type="protein sequence ID" value="TCV95184.1"/>
    <property type="molecule type" value="Genomic_DNA"/>
</dbReference>
<keyword evidence="2" id="KW-0813">Transport</keyword>
<keyword evidence="4 8" id="KW-0812">Transmembrane</keyword>
<evidence type="ECO:0000256" key="5">
    <source>
        <dbReference type="ARBA" id="ARBA00022989"/>
    </source>
</evidence>
<evidence type="ECO:0000256" key="7">
    <source>
        <dbReference type="ARBA" id="ARBA00049663"/>
    </source>
</evidence>
<gene>
    <name evidence="9" type="ORF">EDC52_106115</name>
</gene>
<comment type="caution">
    <text evidence="9">The sequence shown here is derived from an EMBL/GenBank/DDBJ whole genome shotgun (WGS) entry which is preliminary data.</text>
</comment>
<dbReference type="AlphaFoldDB" id="A0A4R3YUZ2"/>
<accession>A0A4R3YUZ2</accession>
<evidence type="ECO:0000256" key="4">
    <source>
        <dbReference type="ARBA" id="ARBA00022692"/>
    </source>
</evidence>
<feature type="transmembrane region" description="Helical" evidence="8">
    <location>
        <begin position="30"/>
        <end position="47"/>
    </location>
</feature>
<dbReference type="Proteomes" id="UP000295719">
    <property type="component" value="Unassembled WGS sequence"/>
</dbReference>
<feature type="transmembrane region" description="Helical" evidence="8">
    <location>
        <begin position="350"/>
        <end position="378"/>
    </location>
</feature>
<reference evidence="9 10" key="1">
    <citation type="submission" date="2019-03" db="EMBL/GenBank/DDBJ databases">
        <title>Genomic Encyclopedia of Type Strains, Phase IV (KMG-IV): sequencing the most valuable type-strain genomes for metagenomic binning, comparative biology and taxonomic classification.</title>
        <authorList>
            <person name="Goeker M."/>
        </authorList>
    </citation>
    <scope>NUCLEOTIDE SEQUENCE [LARGE SCALE GENOMIC DNA]</scope>
    <source>
        <strain evidence="9 10">DSM 19580</strain>
    </source>
</reference>
<name>A0A4R3YUZ2_9GAMM</name>
<organism evidence="9 10">
    <name type="scientific">Biostraticola tofi</name>
    <dbReference type="NCBI Taxonomy" id="466109"/>
    <lineage>
        <taxon>Bacteria</taxon>
        <taxon>Pseudomonadati</taxon>
        <taxon>Pseudomonadota</taxon>
        <taxon>Gammaproteobacteria</taxon>
        <taxon>Enterobacterales</taxon>
        <taxon>Bruguierivoracaceae</taxon>
        <taxon>Biostraticola</taxon>
    </lineage>
</organism>
<feature type="transmembrane region" description="Helical" evidence="8">
    <location>
        <begin position="180"/>
        <end position="203"/>
    </location>
</feature>